<protein>
    <recommendedName>
        <fullName evidence="2">Chitin-binding type-2 domain-containing protein</fullName>
    </recommendedName>
</protein>
<reference evidence="3 4" key="1">
    <citation type="journal article" date="2011" name="Science">
        <title>The ecoresponsive genome of Daphnia pulex.</title>
        <authorList>
            <person name="Colbourne J.K."/>
            <person name="Pfrender M.E."/>
            <person name="Gilbert D."/>
            <person name="Thomas W.K."/>
            <person name="Tucker A."/>
            <person name="Oakley T.H."/>
            <person name="Tokishita S."/>
            <person name="Aerts A."/>
            <person name="Arnold G.J."/>
            <person name="Basu M.K."/>
            <person name="Bauer D.J."/>
            <person name="Caceres C.E."/>
            <person name="Carmel L."/>
            <person name="Casola C."/>
            <person name="Choi J.H."/>
            <person name="Detter J.C."/>
            <person name="Dong Q."/>
            <person name="Dusheyko S."/>
            <person name="Eads B.D."/>
            <person name="Frohlich T."/>
            <person name="Geiler-Samerotte K.A."/>
            <person name="Gerlach D."/>
            <person name="Hatcher P."/>
            <person name="Jogdeo S."/>
            <person name="Krijgsveld J."/>
            <person name="Kriventseva E.V."/>
            <person name="Kultz D."/>
            <person name="Laforsch C."/>
            <person name="Lindquist E."/>
            <person name="Lopez J."/>
            <person name="Manak J.R."/>
            <person name="Muller J."/>
            <person name="Pangilinan J."/>
            <person name="Patwardhan R.P."/>
            <person name="Pitluck S."/>
            <person name="Pritham E.J."/>
            <person name="Rechtsteiner A."/>
            <person name="Rho M."/>
            <person name="Rogozin I.B."/>
            <person name="Sakarya O."/>
            <person name="Salamov A."/>
            <person name="Schaack S."/>
            <person name="Shapiro H."/>
            <person name="Shiga Y."/>
            <person name="Skalitzky C."/>
            <person name="Smith Z."/>
            <person name="Souvorov A."/>
            <person name="Sung W."/>
            <person name="Tang Z."/>
            <person name="Tsuchiya D."/>
            <person name="Tu H."/>
            <person name="Vos H."/>
            <person name="Wang M."/>
            <person name="Wolf Y.I."/>
            <person name="Yamagata H."/>
            <person name="Yamada T."/>
            <person name="Ye Y."/>
            <person name="Shaw J.R."/>
            <person name="Andrews J."/>
            <person name="Crease T.J."/>
            <person name="Tang H."/>
            <person name="Lucas S.M."/>
            <person name="Robertson H.M."/>
            <person name="Bork P."/>
            <person name="Koonin E.V."/>
            <person name="Zdobnov E.M."/>
            <person name="Grigoriev I.V."/>
            <person name="Lynch M."/>
            <person name="Boore J.L."/>
        </authorList>
    </citation>
    <scope>NUCLEOTIDE SEQUENCE [LARGE SCALE GENOMIC DNA]</scope>
</reference>
<evidence type="ECO:0000256" key="1">
    <source>
        <dbReference type="SAM" id="SignalP"/>
    </source>
</evidence>
<dbReference type="PhylomeDB" id="E9G8X2"/>
<dbReference type="HOGENOM" id="CLU_167799_1_0_1"/>
<keyword evidence="4" id="KW-1185">Reference proteome</keyword>
<evidence type="ECO:0000313" key="4">
    <source>
        <dbReference type="Proteomes" id="UP000000305"/>
    </source>
</evidence>
<evidence type="ECO:0000259" key="2">
    <source>
        <dbReference type="PROSITE" id="PS50940"/>
    </source>
</evidence>
<dbReference type="KEGG" id="dpx:DAPPUDRAFT_315154"/>
<dbReference type="InParanoid" id="E9G8X2"/>
<dbReference type="Proteomes" id="UP000000305">
    <property type="component" value="Unassembled WGS sequence"/>
</dbReference>
<feature type="chain" id="PRO_5003236759" description="Chitin-binding type-2 domain-containing protein" evidence="1">
    <location>
        <begin position="25"/>
        <end position="92"/>
    </location>
</feature>
<keyword evidence="1" id="KW-0732">Signal</keyword>
<dbReference type="GO" id="GO:0005576">
    <property type="term" value="C:extracellular region"/>
    <property type="evidence" value="ECO:0007669"/>
    <property type="project" value="InterPro"/>
</dbReference>
<dbReference type="SMART" id="SM00494">
    <property type="entry name" value="ChtBD2"/>
    <property type="match status" value="1"/>
</dbReference>
<dbReference type="SUPFAM" id="SSF57625">
    <property type="entry name" value="Invertebrate chitin-binding proteins"/>
    <property type="match status" value="1"/>
</dbReference>
<proteinExistence type="predicted"/>
<feature type="domain" description="Chitin-binding type-2" evidence="2">
    <location>
        <begin position="27"/>
        <end position="92"/>
    </location>
</feature>
<dbReference type="OMA" id="NASECPA"/>
<gene>
    <name evidence="3" type="ORF">DAPPUDRAFT_315154</name>
</gene>
<organism evidence="3 4">
    <name type="scientific">Daphnia pulex</name>
    <name type="common">Water flea</name>
    <dbReference type="NCBI Taxonomy" id="6669"/>
    <lineage>
        <taxon>Eukaryota</taxon>
        <taxon>Metazoa</taxon>
        <taxon>Ecdysozoa</taxon>
        <taxon>Arthropoda</taxon>
        <taxon>Crustacea</taxon>
        <taxon>Branchiopoda</taxon>
        <taxon>Diplostraca</taxon>
        <taxon>Cladocera</taxon>
        <taxon>Anomopoda</taxon>
        <taxon>Daphniidae</taxon>
        <taxon>Daphnia</taxon>
    </lineage>
</organism>
<dbReference type="OrthoDB" id="6377781at2759"/>
<evidence type="ECO:0000313" key="3">
    <source>
        <dbReference type="EMBL" id="EFX84050.1"/>
    </source>
</evidence>
<feature type="signal peptide" evidence="1">
    <location>
        <begin position="1"/>
        <end position="24"/>
    </location>
</feature>
<dbReference type="PROSITE" id="PS50940">
    <property type="entry name" value="CHIT_BIND_II"/>
    <property type="match status" value="1"/>
</dbReference>
<dbReference type="GO" id="GO:0008061">
    <property type="term" value="F:chitin binding"/>
    <property type="evidence" value="ECO:0007669"/>
    <property type="project" value="InterPro"/>
</dbReference>
<dbReference type="AlphaFoldDB" id="E9G8X2"/>
<name>E9G8X2_DAPPU</name>
<dbReference type="EMBL" id="GL732535">
    <property type="protein sequence ID" value="EFX84050.1"/>
    <property type="molecule type" value="Genomic_DNA"/>
</dbReference>
<sequence length="92" mass="9540">MKSTSLPLVFLVVLLAVSLPGSTADPVGTCPAVDGAIPVYLPDSVSCEVFYECSNGLATGNICPPNPSGVGNLHWNKSINVCDYPENAKCSL</sequence>
<dbReference type="InterPro" id="IPR036508">
    <property type="entry name" value="Chitin-bd_dom_sf"/>
</dbReference>
<dbReference type="Gene3D" id="2.170.140.10">
    <property type="entry name" value="Chitin binding domain"/>
    <property type="match status" value="1"/>
</dbReference>
<accession>E9G8X2</accession>
<dbReference type="Pfam" id="PF01607">
    <property type="entry name" value="CBM_14"/>
    <property type="match status" value="1"/>
</dbReference>
<dbReference type="InterPro" id="IPR002557">
    <property type="entry name" value="Chitin-bd_dom"/>
</dbReference>